<feature type="signal peptide" evidence="1">
    <location>
        <begin position="1"/>
        <end position="31"/>
    </location>
</feature>
<dbReference type="InterPro" id="IPR024968">
    <property type="entry name" value="SlpA_C_lactobacillus"/>
</dbReference>
<accession>A0A0H4QL63</accession>
<reference evidence="4" key="1">
    <citation type="submission" date="2015-07" db="EMBL/GenBank/DDBJ databases">
        <title>Lactobacillus ginsenosidimutans/EMML 3141/ whole genome sequencing.</title>
        <authorList>
            <person name="Kim M.K."/>
            <person name="Im W.-T."/>
            <person name="Srinivasan S."/>
            <person name="Lee J.-J."/>
        </authorList>
    </citation>
    <scope>NUCLEOTIDE SEQUENCE [LARGE SCALE GENOMIC DNA]</scope>
    <source>
        <strain evidence="4">EMML 3041</strain>
    </source>
</reference>
<dbReference type="STRING" id="1007676.ABM34_10125"/>
<keyword evidence="4" id="KW-1185">Reference proteome</keyword>
<dbReference type="Pfam" id="PF03217">
    <property type="entry name" value="SlpA"/>
    <property type="match status" value="2"/>
</dbReference>
<name>A0A0H4QL63_9LACO</name>
<sequence length="378" mass="39693">MKNTKSNVLKGLIFSGVVLGTIGLQSTIVNAATDAGIEAATTTTEKATTKITNPIIFTSGGAEIGNGTMLQGDKVGQSVDITKLIPAGYQVASGSNVLSLKDNGTSQTVQLTKAGDVTATVHYVYNSGVIGTETLTGLAGSSVDVKSVPAGYYLANKNQGTVILGSGSSDVYLDVNKDISNTISFVKDDTAKTQVGTGIVYGEKAGDKVTVDAKQLPEGYSFKNSADATFTMQPDGTQKQITVVKQSTTEDSKGTVATLDKVTPLYTVDGKKVDGRALGASSDWATDKKLTLNGEAYYRVSTSEWVKASDVYVYTSNPDTVTTKAAGIAPLYDFNGKKLTTRAVAASSAWYTDRTITINGQKYYRVSTTEFLSAADIK</sequence>
<feature type="domain" description="S-layer protein C-terminal" evidence="2">
    <location>
        <begin position="253"/>
        <end position="309"/>
    </location>
</feature>
<protein>
    <recommendedName>
        <fullName evidence="2">S-layer protein C-terminal domain-containing protein</fullName>
    </recommendedName>
</protein>
<organism evidence="3 4">
    <name type="scientific">Companilactobacillus ginsenosidimutans</name>
    <dbReference type="NCBI Taxonomy" id="1007676"/>
    <lineage>
        <taxon>Bacteria</taxon>
        <taxon>Bacillati</taxon>
        <taxon>Bacillota</taxon>
        <taxon>Bacilli</taxon>
        <taxon>Lactobacillales</taxon>
        <taxon>Lactobacillaceae</taxon>
        <taxon>Companilactobacillus</taxon>
    </lineage>
</organism>
<gene>
    <name evidence="3" type="ORF">ABM34_10125</name>
</gene>
<dbReference type="PATRIC" id="fig|1007676.4.peg.2049"/>
<evidence type="ECO:0000313" key="4">
    <source>
        <dbReference type="Proteomes" id="UP000036106"/>
    </source>
</evidence>
<proteinExistence type="predicted"/>
<evidence type="ECO:0000256" key="1">
    <source>
        <dbReference type="SAM" id="SignalP"/>
    </source>
</evidence>
<dbReference type="Proteomes" id="UP000036106">
    <property type="component" value="Chromosome"/>
</dbReference>
<evidence type="ECO:0000313" key="3">
    <source>
        <dbReference type="EMBL" id="AKP67851.1"/>
    </source>
</evidence>
<dbReference type="RefSeq" id="WP_048705484.1">
    <property type="nucleotide sequence ID" value="NZ_CP012034.1"/>
</dbReference>
<feature type="chain" id="PRO_5005208516" description="S-layer protein C-terminal domain-containing protein" evidence="1">
    <location>
        <begin position="32"/>
        <end position="378"/>
    </location>
</feature>
<keyword evidence="1" id="KW-0732">Signal</keyword>
<feature type="domain" description="S-layer protein C-terminal" evidence="2">
    <location>
        <begin position="329"/>
        <end position="374"/>
    </location>
</feature>
<dbReference type="EMBL" id="CP012034">
    <property type="protein sequence ID" value="AKP67851.1"/>
    <property type="molecule type" value="Genomic_DNA"/>
</dbReference>
<evidence type="ECO:0000259" key="2">
    <source>
        <dbReference type="Pfam" id="PF03217"/>
    </source>
</evidence>
<dbReference type="AlphaFoldDB" id="A0A0H4QL63"/>
<dbReference type="KEGG" id="lgn:ABM34_10125"/>